<dbReference type="Proteomes" id="UP000053097">
    <property type="component" value="Unassembled WGS sequence"/>
</dbReference>
<dbReference type="AlphaFoldDB" id="A0A026WB96"/>
<organism evidence="1 2">
    <name type="scientific">Ooceraea biroi</name>
    <name type="common">Clonal raider ant</name>
    <name type="synonym">Cerapachys biroi</name>
    <dbReference type="NCBI Taxonomy" id="2015173"/>
    <lineage>
        <taxon>Eukaryota</taxon>
        <taxon>Metazoa</taxon>
        <taxon>Ecdysozoa</taxon>
        <taxon>Arthropoda</taxon>
        <taxon>Hexapoda</taxon>
        <taxon>Insecta</taxon>
        <taxon>Pterygota</taxon>
        <taxon>Neoptera</taxon>
        <taxon>Endopterygota</taxon>
        <taxon>Hymenoptera</taxon>
        <taxon>Apocrita</taxon>
        <taxon>Aculeata</taxon>
        <taxon>Formicoidea</taxon>
        <taxon>Formicidae</taxon>
        <taxon>Dorylinae</taxon>
        <taxon>Ooceraea</taxon>
    </lineage>
</organism>
<accession>A0A026WB96</accession>
<reference evidence="1 2" key="1">
    <citation type="journal article" date="2014" name="Curr. Biol.">
        <title>The genome of the clonal raider ant Cerapachys biroi.</title>
        <authorList>
            <person name="Oxley P.R."/>
            <person name="Ji L."/>
            <person name="Fetter-Pruneda I."/>
            <person name="McKenzie S.K."/>
            <person name="Li C."/>
            <person name="Hu H."/>
            <person name="Zhang G."/>
            <person name="Kronauer D.J."/>
        </authorList>
    </citation>
    <scope>NUCLEOTIDE SEQUENCE [LARGE SCALE GENOMIC DNA]</scope>
</reference>
<sequence length="93" mass="10862">MRHVKSDESHDSRQFTKSYARVYVSSIYRHKLADNAPAIRGILRDSWEITFNTATLWHAKALALEIETSMKPVLGNRDNRKFHRDEQICSMIT</sequence>
<gene>
    <name evidence="1" type="ORF">X777_06292</name>
</gene>
<protein>
    <submittedName>
        <fullName evidence="1">Uncharacterized protein</fullName>
    </submittedName>
</protein>
<keyword evidence="2" id="KW-1185">Reference proteome</keyword>
<evidence type="ECO:0000313" key="2">
    <source>
        <dbReference type="Proteomes" id="UP000053097"/>
    </source>
</evidence>
<evidence type="ECO:0000313" key="1">
    <source>
        <dbReference type="EMBL" id="EZA53213.1"/>
    </source>
</evidence>
<dbReference type="EMBL" id="KK107293">
    <property type="protein sequence ID" value="EZA53213.1"/>
    <property type="molecule type" value="Genomic_DNA"/>
</dbReference>
<name>A0A026WB96_OOCBI</name>
<proteinExistence type="predicted"/>